<accession>A0A165W0T0</accession>
<evidence type="ECO:0000313" key="5">
    <source>
        <dbReference type="EMBL" id="KZT30491.1"/>
    </source>
</evidence>
<reference evidence="5 6" key="1">
    <citation type="journal article" date="2016" name="Mol. Biol. Evol.">
        <title>Comparative Genomics of Early-Diverging Mushroom-Forming Fungi Provides Insights into the Origins of Lignocellulose Decay Capabilities.</title>
        <authorList>
            <person name="Nagy L.G."/>
            <person name="Riley R."/>
            <person name="Tritt A."/>
            <person name="Adam C."/>
            <person name="Daum C."/>
            <person name="Floudas D."/>
            <person name="Sun H."/>
            <person name="Yadav J.S."/>
            <person name="Pangilinan J."/>
            <person name="Larsson K.H."/>
            <person name="Matsuura K."/>
            <person name="Barry K."/>
            <person name="Labutti K."/>
            <person name="Kuo R."/>
            <person name="Ohm R.A."/>
            <person name="Bhattacharya S.S."/>
            <person name="Shirouzu T."/>
            <person name="Yoshinaga Y."/>
            <person name="Martin F.M."/>
            <person name="Grigoriev I.V."/>
            <person name="Hibbett D.S."/>
        </authorList>
    </citation>
    <scope>NUCLEOTIDE SEQUENCE [LARGE SCALE GENOMIC DNA]</scope>
    <source>
        <strain evidence="5 6">HHB14362 ss-1</strain>
    </source>
</reference>
<dbReference type="EMBL" id="KV425551">
    <property type="protein sequence ID" value="KZT30491.1"/>
    <property type="molecule type" value="Genomic_DNA"/>
</dbReference>
<evidence type="ECO:0000256" key="2">
    <source>
        <dbReference type="ARBA" id="ARBA00022801"/>
    </source>
</evidence>
<feature type="domain" description="Endonuclease/exonuclease/phosphatase" evidence="4">
    <location>
        <begin position="67"/>
        <end position="269"/>
    </location>
</feature>
<dbReference type="InterPro" id="IPR005135">
    <property type="entry name" value="Endo/exonuclease/phosphatase"/>
</dbReference>
<dbReference type="InterPro" id="IPR036691">
    <property type="entry name" value="Endo/exonu/phosph_ase_sf"/>
</dbReference>
<dbReference type="InterPro" id="IPR050410">
    <property type="entry name" value="CCR4/nocturin_mRNA_transcr"/>
</dbReference>
<dbReference type="GO" id="GO:0004519">
    <property type="term" value="F:endonuclease activity"/>
    <property type="evidence" value="ECO:0007669"/>
    <property type="project" value="UniProtKB-KW"/>
</dbReference>
<keyword evidence="5" id="KW-0540">Nuclease</keyword>
<proteinExistence type="inferred from homology"/>
<feature type="region of interest" description="Disordered" evidence="3">
    <location>
        <begin position="297"/>
        <end position="321"/>
    </location>
</feature>
<evidence type="ECO:0000256" key="3">
    <source>
        <dbReference type="SAM" id="MobiDB-lite"/>
    </source>
</evidence>
<evidence type="ECO:0000313" key="6">
    <source>
        <dbReference type="Proteomes" id="UP000076761"/>
    </source>
</evidence>
<organism evidence="5 6">
    <name type="scientific">Neolentinus lepideus HHB14362 ss-1</name>
    <dbReference type="NCBI Taxonomy" id="1314782"/>
    <lineage>
        <taxon>Eukaryota</taxon>
        <taxon>Fungi</taxon>
        <taxon>Dikarya</taxon>
        <taxon>Basidiomycota</taxon>
        <taxon>Agaricomycotina</taxon>
        <taxon>Agaricomycetes</taxon>
        <taxon>Gloeophyllales</taxon>
        <taxon>Gloeophyllaceae</taxon>
        <taxon>Neolentinus</taxon>
    </lineage>
</organism>
<name>A0A165W0T0_9AGAM</name>
<keyword evidence="6" id="KW-1185">Reference proteome</keyword>
<dbReference type="Gene3D" id="3.60.10.10">
    <property type="entry name" value="Endonuclease/exonuclease/phosphatase"/>
    <property type="match status" value="1"/>
</dbReference>
<gene>
    <name evidence="5" type="ORF">NEOLEDRAFT_1185710</name>
</gene>
<dbReference type="Proteomes" id="UP000076761">
    <property type="component" value="Unassembled WGS sequence"/>
</dbReference>
<dbReference type="GO" id="GO:0006139">
    <property type="term" value="P:nucleobase-containing compound metabolic process"/>
    <property type="evidence" value="ECO:0007669"/>
    <property type="project" value="UniProtKB-ARBA"/>
</dbReference>
<protein>
    <submittedName>
        <fullName evidence="5">Endonuclease/exonuclease/phosphatase</fullName>
    </submittedName>
</protein>
<dbReference type="GO" id="GO:0000175">
    <property type="term" value="F:3'-5'-RNA exonuclease activity"/>
    <property type="evidence" value="ECO:0007669"/>
    <property type="project" value="TreeGrafter"/>
</dbReference>
<keyword evidence="2" id="KW-0378">Hydrolase</keyword>
<evidence type="ECO:0000259" key="4">
    <source>
        <dbReference type="Pfam" id="PF03372"/>
    </source>
</evidence>
<dbReference type="OrthoDB" id="428734at2759"/>
<dbReference type="InParanoid" id="A0A165W0T0"/>
<keyword evidence="5" id="KW-0269">Exonuclease</keyword>
<dbReference type="Pfam" id="PF03372">
    <property type="entry name" value="Exo_endo_phos"/>
    <property type="match status" value="1"/>
</dbReference>
<dbReference type="SUPFAM" id="SSF56219">
    <property type="entry name" value="DNase I-like"/>
    <property type="match status" value="1"/>
</dbReference>
<keyword evidence="5" id="KW-0255">Endonuclease</keyword>
<feature type="region of interest" description="Disordered" evidence="3">
    <location>
        <begin position="1"/>
        <end position="38"/>
    </location>
</feature>
<dbReference type="FunCoup" id="A0A165W0T0">
    <property type="interactions" value="256"/>
</dbReference>
<evidence type="ECO:0000256" key="1">
    <source>
        <dbReference type="ARBA" id="ARBA00010774"/>
    </source>
</evidence>
<dbReference type="PANTHER" id="PTHR12121:SF45">
    <property type="entry name" value="NOCTURNIN"/>
    <property type="match status" value="1"/>
</dbReference>
<comment type="similarity">
    <text evidence="1">Belongs to the CCR4/nocturin family.</text>
</comment>
<sequence>MSNKGAYQLTPEQLARQEERKRKKQKAQSQPKKTQLIDEEKGRTIPRTWFKLQETDSGSAEQRIKIMTWNLLAQCLVRRELFPNSDCLKAPQREHMIYLEIASRNADIVCLQEVDRLEKLFPVLESIGYSHTYAAGPRKLHGSLIAYKKNLFEKVAEKVVFYDDEDIRQNDNERARRGSSFHTKNIANVVALKAVGSEQQGLVVATTHLFWHPKYTYERARQAGILRREVIWFQKNNGYDDWPCIVAGDFNAPPDDATYALLVGDPILPSQEERLSFSRVVHTTIDPSVAVDVPKTLADDGEGATVQTSEQGEDEPDPDRMITNARRAAPKDGLLTTAELLDLYSAHDGRRLKSLYDDGFRLAKAQSNGEKIRVFGDRFSCSEAEGGHRLGMHEPEWTSYTHYWQATLDYIFVMDPPNQISTVFGLLSPLQTEDLKPGLPRLGISGSDHVSLVAEVAWSKRSDEPQASV</sequence>
<dbReference type="AlphaFoldDB" id="A0A165W0T0"/>
<dbReference type="PANTHER" id="PTHR12121">
    <property type="entry name" value="CARBON CATABOLITE REPRESSOR PROTEIN 4"/>
    <property type="match status" value="1"/>
</dbReference>